<dbReference type="OMA" id="QHAINEH"/>
<feature type="transmembrane region" description="Helical" evidence="1">
    <location>
        <begin position="382"/>
        <end position="403"/>
    </location>
</feature>
<feature type="transmembrane region" description="Helical" evidence="1">
    <location>
        <begin position="209"/>
        <end position="232"/>
    </location>
</feature>
<dbReference type="EMBL" id="JWZT01002534">
    <property type="protein sequence ID" value="KII69195.1"/>
    <property type="molecule type" value="Genomic_DNA"/>
</dbReference>
<accession>A0A0C2MYH5</accession>
<reference evidence="2 3" key="1">
    <citation type="journal article" date="2014" name="Genome Biol. Evol.">
        <title>The genome of the myxosporean Thelohanellus kitauei shows adaptations to nutrient acquisition within its fish host.</title>
        <authorList>
            <person name="Yang Y."/>
            <person name="Xiong J."/>
            <person name="Zhou Z."/>
            <person name="Huo F."/>
            <person name="Miao W."/>
            <person name="Ran C."/>
            <person name="Liu Y."/>
            <person name="Zhang J."/>
            <person name="Feng J."/>
            <person name="Wang M."/>
            <person name="Wang M."/>
            <person name="Wang L."/>
            <person name="Yao B."/>
        </authorList>
    </citation>
    <scope>NUCLEOTIDE SEQUENCE [LARGE SCALE GENOMIC DNA]</scope>
    <source>
        <strain evidence="2">Wuqing</strain>
    </source>
</reference>
<feature type="transmembrane region" description="Helical" evidence="1">
    <location>
        <begin position="42"/>
        <end position="61"/>
    </location>
</feature>
<dbReference type="Proteomes" id="UP000031668">
    <property type="component" value="Unassembled WGS sequence"/>
</dbReference>
<organism evidence="2 3">
    <name type="scientific">Thelohanellus kitauei</name>
    <name type="common">Myxosporean</name>
    <dbReference type="NCBI Taxonomy" id="669202"/>
    <lineage>
        <taxon>Eukaryota</taxon>
        <taxon>Metazoa</taxon>
        <taxon>Cnidaria</taxon>
        <taxon>Myxozoa</taxon>
        <taxon>Myxosporea</taxon>
        <taxon>Bivalvulida</taxon>
        <taxon>Platysporina</taxon>
        <taxon>Myxobolidae</taxon>
        <taxon>Thelohanellus</taxon>
    </lineage>
</organism>
<dbReference type="AlphaFoldDB" id="A0A0C2MYH5"/>
<sequence length="404" mass="45565">MVFVILAFTSQFLTIGISKNIAAIERMWESEHADREDIMRFGMRLNFGLFYIYAPLVFFAIKLFRRSVIYLIGSLISSLSMIILFYHSNSIMILVFYGITQPLGISMVHFTIISLSRITYVKENPALDALISTGGSFGTLVQSVFLERFMMAYVSDEIILIIYGLSMLLMSLFAILIDRVDLPQTQKRPFLKELTYTFRTSFSVWQNHIFFVEMLAIFVVSLGYPNIYLYLAALASKNNIPEDLSHYLIGILSIGTIIGEVGIFTVEKYAGYHRTVVLMVVFFALSLLNTFFISCTVSTSFIVFSVFYGIFDGCYNSMTPFLIDDAFALEEINNPDTKVSDREKEVKVETGATLSHFIHGVAIMICLEISDSIMARLGNVSAVFIISGSTYMFASMLMSLVGFI</sequence>
<feature type="transmembrane region" description="Helical" evidence="1">
    <location>
        <begin position="92"/>
        <end position="115"/>
    </location>
</feature>
<dbReference type="PANTHER" id="PTHR11360:SF284">
    <property type="entry name" value="EG:103B4.3 PROTEIN-RELATED"/>
    <property type="match status" value="1"/>
</dbReference>
<proteinExistence type="predicted"/>
<dbReference type="Pfam" id="PF07690">
    <property type="entry name" value="MFS_1"/>
    <property type="match status" value="1"/>
</dbReference>
<evidence type="ECO:0000313" key="2">
    <source>
        <dbReference type="EMBL" id="KII69195.1"/>
    </source>
</evidence>
<dbReference type="Gene3D" id="1.20.1250.20">
    <property type="entry name" value="MFS general substrate transporter like domains"/>
    <property type="match status" value="1"/>
</dbReference>
<keyword evidence="1" id="KW-0812">Transmembrane</keyword>
<dbReference type="InterPro" id="IPR050327">
    <property type="entry name" value="Proton-linked_MCT"/>
</dbReference>
<gene>
    <name evidence="2" type="ORF">RF11_08893</name>
</gene>
<dbReference type="InterPro" id="IPR011701">
    <property type="entry name" value="MFS"/>
</dbReference>
<dbReference type="GO" id="GO:0022857">
    <property type="term" value="F:transmembrane transporter activity"/>
    <property type="evidence" value="ECO:0007669"/>
    <property type="project" value="InterPro"/>
</dbReference>
<keyword evidence="1" id="KW-0472">Membrane</keyword>
<dbReference type="PANTHER" id="PTHR11360">
    <property type="entry name" value="MONOCARBOXYLATE TRANSPORTER"/>
    <property type="match status" value="1"/>
</dbReference>
<dbReference type="SUPFAM" id="SSF103473">
    <property type="entry name" value="MFS general substrate transporter"/>
    <property type="match status" value="1"/>
</dbReference>
<feature type="transmembrane region" description="Helical" evidence="1">
    <location>
        <begin position="158"/>
        <end position="177"/>
    </location>
</feature>
<feature type="transmembrane region" description="Helical" evidence="1">
    <location>
        <begin position="278"/>
        <end position="311"/>
    </location>
</feature>
<feature type="transmembrane region" description="Helical" evidence="1">
    <location>
        <begin position="244"/>
        <end position="266"/>
    </location>
</feature>
<evidence type="ECO:0000256" key="1">
    <source>
        <dbReference type="SAM" id="Phobius"/>
    </source>
</evidence>
<protein>
    <submittedName>
        <fullName evidence="2">Monocarboxylate transporter 12</fullName>
    </submittedName>
</protein>
<dbReference type="InterPro" id="IPR036259">
    <property type="entry name" value="MFS_trans_sf"/>
</dbReference>
<name>A0A0C2MYH5_THEKT</name>
<keyword evidence="1" id="KW-1133">Transmembrane helix</keyword>
<evidence type="ECO:0000313" key="3">
    <source>
        <dbReference type="Proteomes" id="UP000031668"/>
    </source>
</evidence>
<comment type="caution">
    <text evidence="2">The sequence shown here is derived from an EMBL/GenBank/DDBJ whole genome shotgun (WGS) entry which is preliminary data.</text>
</comment>
<keyword evidence="3" id="KW-1185">Reference proteome</keyword>
<feature type="transmembrane region" description="Helical" evidence="1">
    <location>
        <begin position="68"/>
        <end position="86"/>
    </location>
</feature>